<feature type="transmembrane region" description="Helical" evidence="3">
    <location>
        <begin position="332"/>
        <end position="355"/>
    </location>
</feature>
<feature type="region of interest" description="Disordered" evidence="2">
    <location>
        <begin position="490"/>
        <end position="511"/>
    </location>
</feature>
<dbReference type="Pfam" id="PF01556">
    <property type="entry name" value="DnaJ_C"/>
    <property type="match status" value="1"/>
</dbReference>
<protein>
    <recommendedName>
        <fullName evidence="4">J domain-containing protein</fullName>
    </recommendedName>
</protein>
<feature type="compositionally biased region" description="Polar residues" evidence="2">
    <location>
        <begin position="496"/>
        <end position="511"/>
    </location>
</feature>
<name>A0A7J6PC51_PEROL</name>
<keyword evidence="3" id="KW-0812">Transmembrane</keyword>
<dbReference type="Proteomes" id="UP000541610">
    <property type="component" value="Unassembled WGS sequence"/>
</dbReference>
<proteinExistence type="predicted"/>
<dbReference type="FunFam" id="1.10.287.110:FF:000034">
    <property type="entry name" value="Chaperone protein DnaJ"/>
    <property type="match status" value="1"/>
</dbReference>
<dbReference type="PROSITE" id="PS50076">
    <property type="entry name" value="DNAJ_2"/>
    <property type="match status" value="1"/>
</dbReference>
<dbReference type="GO" id="GO:0051082">
    <property type="term" value="F:unfolded protein binding"/>
    <property type="evidence" value="ECO:0007669"/>
    <property type="project" value="TreeGrafter"/>
</dbReference>
<dbReference type="PANTHER" id="PTHR24078:SF553">
    <property type="entry name" value="DNAJ HOMOLOG SUBFAMILY B MEMBER 5"/>
    <property type="match status" value="1"/>
</dbReference>
<dbReference type="PROSITE" id="PS00636">
    <property type="entry name" value="DNAJ_1"/>
    <property type="match status" value="1"/>
</dbReference>
<dbReference type="InterPro" id="IPR001623">
    <property type="entry name" value="DnaJ_domain"/>
</dbReference>
<dbReference type="EMBL" id="JABANP010000042">
    <property type="protein sequence ID" value="KAF4693695.1"/>
    <property type="molecule type" value="Genomic_DNA"/>
</dbReference>
<dbReference type="GO" id="GO:0051087">
    <property type="term" value="F:protein-folding chaperone binding"/>
    <property type="evidence" value="ECO:0007669"/>
    <property type="project" value="TreeGrafter"/>
</dbReference>
<evidence type="ECO:0000259" key="4">
    <source>
        <dbReference type="PROSITE" id="PS50076"/>
    </source>
</evidence>
<dbReference type="SMART" id="SM00271">
    <property type="entry name" value="DnaJ"/>
    <property type="match status" value="1"/>
</dbReference>
<dbReference type="GO" id="GO:0005829">
    <property type="term" value="C:cytosol"/>
    <property type="evidence" value="ECO:0007669"/>
    <property type="project" value="TreeGrafter"/>
</dbReference>
<dbReference type="Gene3D" id="2.60.260.20">
    <property type="entry name" value="Urease metallochaperone UreE, N-terminal domain"/>
    <property type="match status" value="1"/>
</dbReference>
<reference evidence="5 6" key="1">
    <citation type="submission" date="2020-04" db="EMBL/GenBank/DDBJ databases">
        <title>Perkinsus olseni comparative genomics.</title>
        <authorList>
            <person name="Bogema D.R."/>
        </authorList>
    </citation>
    <scope>NUCLEOTIDE SEQUENCE [LARGE SCALE GENOMIC DNA]</scope>
    <source>
        <strain evidence="5">00978-12</strain>
    </source>
</reference>
<dbReference type="CDD" id="cd06257">
    <property type="entry name" value="DnaJ"/>
    <property type="match status" value="1"/>
</dbReference>
<evidence type="ECO:0000313" key="6">
    <source>
        <dbReference type="Proteomes" id="UP000541610"/>
    </source>
</evidence>
<accession>A0A7J6PC51</accession>
<feature type="domain" description="J" evidence="4">
    <location>
        <begin position="5"/>
        <end position="71"/>
    </location>
</feature>
<dbReference type="InterPro" id="IPR036869">
    <property type="entry name" value="J_dom_sf"/>
</dbReference>
<sequence length="977" mass="109144">MGGKDYYAILGVSREASQDELKKAYRKMAIRWHPDKNPDNLEEANEKFKDISEAYEVLSDTQKREAYDRYGSDGPQMQAGGGPGGFGAQHIDPNDLFRAFFGGADMDDIFGGRVGGGMGGPMGGGVHFTSFGPGGMTFQFGGPGMGGFGGPGFGRRPQQPSVVPIDVSLEEIYQGSNRRETVNGHTANIQIPKGCHDGKKISFASTTSSANDVSYLVIREKPHDTFERSGEADLVTFAVLSLMEWLITGRAGYKIRCLDGREIAVKAPTVWEGTIRIRGKVLLKGAGVSGVGTGMPVESVPGEYGDLYVRSSPVSQETWDQLKQLFRMVGGLFLLLLVMSNPSWLFLILMLRPLLGSLIVGRGLRCSSTRAAAVRDDGRRGKGLTIEEQEGELDDDLDTIDEVRMWCRVAGREVAEEDYIENDRGLREMMKLNPEKGTWLSYTAPETSMSNTRRWRRFMKNSVIEQTQLVQAGRYGSRWHEGKDWLEKAKKGGAETTGSTGRNLPSTRESSSVHLQSYNKLMIDMSELFGSIYGPELCALFDRCYNTISVPYMLDYIRKYGQFSKEYIAKEVSESMNPPVFDFVRYQHRGGLRPLPPVVSKPYELNTYARLLPPSSVKRWIYQHLLHHGRIMLHRKSPKAADMDPVLMERDAAARSSERLARSMSSRPPEPLINQIRRRAEHGLELPRESEPEDDGRVVEWNIATNRDDVGGDAEEKEWSIGADERRHKAASETKERDTSTLMQFTKVQEFKSRLAEDDDAAALVPVEEASEEGISTVPEVNGDDSYFEENREERFWLRKIVSFFRHNRRCYRYVPGKGWTQVADPRGPKGTVDIFLSSRMMKLIVAAVGAVAVASAEYCQELCDSTAACASSKYGSYCKGNGLCFGLYHKDDGYCFQPTEQDTCDDYTLEPVACPEPQPSCQDVCNGLNQCRDSKWGSYCKTWQDPQVCFGIIKKADGSLCFAPTDDDCYGDPYYC</sequence>
<dbReference type="SUPFAM" id="SSF46565">
    <property type="entry name" value="Chaperone J-domain"/>
    <property type="match status" value="1"/>
</dbReference>
<comment type="caution">
    <text evidence="5">The sequence shown here is derived from an EMBL/GenBank/DDBJ whole genome shotgun (WGS) entry which is preliminary data.</text>
</comment>
<dbReference type="PANTHER" id="PTHR24078">
    <property type="entry name" value="DNAJ HOMOLOG SUBFAMILY C MEMBER"/>
    <property type="match status" value="1"/>
</dbReference>
<gene>
    <name evidence="5" type="ORF">FOZ60_010368</name>
</gene>
<dbReference type="PRINTS" id="PR00625">
    <property type="entry name" value="JDOMAIN"/>
</dbReference>
<dbReference type="Pfam" id="PF00226">
    <property type="entry name" value="DnaJ"/>
    <property type="match status" value="1"/>
</dbReference>
<evidence type="ECO:0000313" key="5">
    <source>
        <dbReference type="EMBL" id="KAF4693695.1"/>
    </source>
</evidence>
<dbReference type="InterPro" id="IPR051339">
    <property type="entry name" value="DnaJ_subfamily_B"/>
</dbReference>
<evidence type="ECO:0000256" key="3">
    <source>
        <dbReference type="SAM" id="Phobius"/>
    </source>
</evidence>
<keyword evidence="3" id="KW-1133">Transmembrane helix</keyword>
<dbReference type="AlphaFoldDB" id="A0A7J6PC51"/>
<dbReference type="InterPro" id="IPR018253">
    <property type="entry name" value="DnaJ_domain_CS"/>
</dbReference>
<organism evidence="5 6">
    <name type="scientific">Perkinsus olseni</name>
    <name type="common">Perkinsus atlanticus</name>
    <dbReference type="NCBI Taxonomy" id="32597"/>
    <lineage>
        <taxon>Eukaryota</taxon>
        <taxon>Sar</taxon>
        <taxon>Alveolata</taxon>
        <taxon>Perkinsozoa</taxon>
        <taxon>Perkinsea</taxon>
        <taxon>Perkinsida</taxon>
        <taxon>Perkinsidae</taxon>
        <taxon>Perkinsus</taxon>
    </lineage>
</organism>
<keyword evidence="3" id="KW-0472">Membrane</keyword>
<evidence type="ECO:0000256" key="1">
    <source>
        <dbReference type="ARBA" id="ARBA00023186"/>
    </source>
</evidence>
<evidence type="ECO:0000256" key="2">
    <source>
        <dbReference type="SAM" id="MobiDB-lite"/>
    </source>
</evidence>
<dbReference type="InterPro" id="IPR002939">
    <property type="entry name" value="DnaJ_C"/>
</dbReference>
<dbReference type="Gene3D" id="1.10.287.110">
    <property type="entry name" value="DnaJ domain"/>
    <property type="match status" value="1"/>
</dbReference>
<keyword evidence="1" id="KW-0143">Chaperone</keyword>
<dbReference type="OrthoDB" id="448832at2759"/>